<dbReference type="Gene3D" id="3.40.50.10190">
    <property type="entry name" value="BRCT domain"/>
    <property type="match status" value="1"/>
</dbReference>
<feature type="region of interest" description="Disordered" evidence="1">
    <location>
        <begin position="435"/>
        <end position="514"/>
    </location>
</feature>
<dbReference type="CDD" id="cd00027">
    <property type="entry name" value="BRCT"/>
    <property type="match status" value="1"/>
</dbReference>
<feature type="compositionally biased region" description="Basic and acidic residues" evidence="1">
    <location>
        <begin position="441"/>
        <end position="459"/>
    </location>
</feature>
<dbReference type="SUPFAM" id="SSF142921">
    <property type="entry name" value="WGR domain-like"/>
    <property type="match status" value="1"/>
</dbReference>
<dbReference type="InterPro" id="IPR036930">
    <property type="entry name" value="WGR_dom_sf"/>
</dbReference>
<evidence type="ECO:0000313" key="4">
    <source>
        <dbReference type="EMBL" id="KAF2774180.1"/>
    </source>
</evidence>
<dbReference type="OrthoDB" id="342264at2759"/>
<feature type="compositionally biased region" description="Polar residues" evidence="1">
    <location>
        <begin position="486"/>
        <end position="514"/>
    </location>
</feature>
<dbReference type="InterPro" id="IPR008893">
    <property type="entry name" value="WGR_domain"/>
</dbReference>
<feature type="compositionally biased region" description="Basic and acidic residues" evidence="1">
    <location>
        <begin position="175"/>
        <end position="204"/>
    </location>
</feature>
<evidence type="ECO:0000313" key="5">
    <source>
        <dbReference type="Proteomes" id="UP000799436"/>
    </source>
</evidence>
<dbReference type="Pfam" id="PF00533">
    <property type="entry name" value="BRCT"/>
    <property type="match status" value="1"/>
</dbReference>
<dbReference type="PROSITE" id="PS51977">
    <property type="entry name" value="WGR"/>
    <property type="match status" value="1"/>
</dbReference>
<feature type="region of interest" description="Disordered" evidence="1">
    <location>
        <begin position="571"/>
        <end position="600"/>
    </location>
</feature>
<protein>
    <submittedName>
        <fullName evidence="4">Uncharacterized protein</fullName>
    </submittedName>
</protein>
<dbReference type="SUPFAM" id="SSF52113">
    <property type="entry name" value="BRCT domain"/>
    <property type="match status" value="1"/>
</dbReference>
<keyword evidence="5" id="KW-1185">Reference proteome</keyword>
<feature type="domain" description="WGR" evidence="3">
    <location>
        <begin position="215"/>
        <end position="317"/>
    </location>
</feature>
<dbReference type="PROSITE" id="PS50172">
    <property type="entry name" value="BRCT"/>
    <property type="match status" value="1"/>
</dbReference>
<feature type="region of interest" description="Disordered" evidence="1">
    <location>
        <begin position="175"/>
        <end position="208"/>
    </location>
</feature>
<dbReference type="AlphaFoldDB" id="A0A6G1LNG9"/>
<sequence length="630" mass="67872">MSPSTGPLKNTTICIIHPIPWRSDSWRPETIHGWITANGGKALTKFSPETTHLVCAEKAWKEPHKEVQKALSAISDQNHGVKILTPKWLEDALDGTANGVGKPKPEPYLWEKVAAKEALIEKRVAKALQKEMGGSGGAGGGHVGLMTGVLERSTAPYVSGERRLQVERELEGEKRRAVEAAKKGEEARMKAREEERKRKREAAARRKMGNDFSENHHIFQDDTGFEYDVKLTKVDIKTNRNERYELTLQLYESDARPHTYATNLHFAGTGHPQTSSLITALHTNVLTAFRAFRVAFKEQTRVEWHDRVAFAVERARRAAGDDGGERGVPVGDDEVRRVLEVSEGADFVGQPFVYLPPAHGPRGRMVVEGEDFLEGLVAMVRGRVEGGSAGEEGVGRYSAGGVDGEARERVQVGAPRGVGGANGMGEGLADDEESLAGEAGGDARQHEEGATHEVVEESHPLVVQSGGAEDHTTTNPHGESLPPHSPASTSTRHPNPSDFEQSPTSNTPNEQNQIQNLDPAFDFDFDAAFAQPESAGETPDECFPDFITQDTQDGATQAAAAARAELEAEMAGVSSAGRKRKINEVDGGGGGGDDGPGEGKALRVADDVEVGKEQFVRELEEAAGGGGMEV</sequence>
<name>A0A6G1LNG9_9PEZI</name>
<organism evidence="4 5">
    <name type="scientific">Teratosphaeria nubilosa</name>
    <dbReference type="NCBI Taxonomy" id="161662"/>
    <lineage>
        <taxon>Eukaryota</taxon>
        <taxon>Fungi</taxon>
        <taxon>Dikarya</taxon>
        <taxon>Ascomycota</taxon>
        <taxon>Pezizomycotina</taxon>
        <taxon>Dothideomycetes</taxon>
        <taxon>Dothideomycetidae</taxon>
        <taxon>Mycosphaerellales</taxon>
        <taxon>Teratosphaeriaceae</taxon>
        <taxon>Teratosphaeria</taxon>
    </lineage>
</organism>
<evidence type="ECO:0000259" key="2">
    <source>
        <dbReference type="PROSITE" id="PS50172"/>
    </source>
</evidence>
<gene>
    <name evidence="4" type="ORF">EJ03DRAFT_1709</name>
</gene>
<dbReference type="Proteomes" id="UP000799436">
    <property type="component" value="Unassembled WGS sequence"/>
</dbReference>
<accession>A0A6G1LNG9</accession>
<feature type="domain" description="BRCT" evidence="2">
    <location>
        <begin position="3"/>
        <end position="93"/>
    </location>
</feature>
<dbReference type="InterPro" id="IPR001357">
    <property type="entry name" value="BRCT_dom"/>
</dbReference>
<reference evidence="4" key="1">
    <citation type="journal article" date="2020" name="Stud. Mycol.">
        <title>101 Dothideomycetes genomes: a test case for predicting lifestyles and emergence of pathogens.</title>
        <authorList>
            <person name="Haridas S."/>
            <person name="Albert R."/>
            <person name="Binder M."/>
            <person name="Bloem J."/>
            <person name="Labutti K."/>
            <person name="Salamov A."/>
            <person name="Andreopoulos B."/>
            <person name="Baker S."/>
            <person name="Barry K."/>
            <person name="Bills G."/>
            <person name="Bluhm B."/>
            <person name="Cannon C."/>
            <person name="Castanera R."/>
            <person name="Culley D."/>
            <person name="Daum C."/>
            <person name="Ezra D."/>
            <person name="Gonzalez J."/>
            <person name="Henrissat B."/>
            <person name="Kuo A."/>
            <person name="Liang C."/>
            <person name="Lipzen A."/>
            <person name="Lutzoni F."/>
            <person name="Magnuson J."/>
            <person name="Mondo S."/>
            <person name="Nolan M."/>
            <person name="Ohm R."/>
            <person name="Pangilinan J."/>
            <person name="Park H.-J."/>
            <person name="Ramirez L."/>
            <person name="Alfaro M."/>
            <person name="Sun H."/>
            <person name="Tritt A."/>
            <person name="Yoshinaga Y."/>
            <person name="Zwiers L.-H."/>
            <person name="Turgeon B."/>
            <person name="Goodwin S."/>
            <person name="Spatafora J."/>
            <person name="Crous P."/>
            <person name="Grigoriev I."/>
        </authorList>
    </citation>
    <scope>NUCLEOTIDE SEQUENCE</scope>
    <source>
        <strain evidence="4">CBS 116005</strain>
    </source>
</reference>
<evidence type="ECO:0000259" key="3">
    <source>
        <dbReference type="PROSITE" id="PS51977"/>
    </source>
</evidence>
<dbReference type="EMBL" id="ML995808">
    <property type="protein sequence ID" value="KAF2774180.1"/>
    <property type="molecule type" value="Genomic_DNA"/>
</dbReference>
<dbReference type="InterPro" id="IPR036420">
    <property type="entry name" value="BRCT_dom_sf"/>
</dbReference>
<evidence type="ECO:0000256" key="1">
    <source>
        <dbReference type="SAM" id="MobiDB-lite"/>
    </source>
</evidence>
<proteinExistence type="predicted"/>